<reference evidence="1 2" key="1">
    <citation type="submission" date="2016-01" db="EMBL/GenBank/DDBJ databases">
        <title>Characterization of the Clostridium difficile lineages that are prevalent in Hong Kong and China.</title>
        <authorList>
            <person name="Kwok J.S.-L."/>
            <person name="Lam W.-Y."/>
            <person name="Ip M."/>
            <person name="Chan T.-F."/>
            <person name="Hawkey P.M."/>
            <person name="Tsui S.K.-W."/>
        </authorList>
    </citation>
    <scope>NUCLEOTIDE SEQUENCE [LARGE SCALE GENOMIC DNA]</scope>
    <source>
        <strain evidence="1 2">300064</strain>
    </source>
</reference>
<comment type="caution">
    <text evidence="1">The sequence shown here is derived from an EMBL/GenBank/DDBJ whole genome shotgun (WGS) entry which is preliminary data.</text>
</comment>
<accession>A0A2S7F8G5</accession>
<dbReference type="AlphaFoldDB" id="A0A2S7F8G5"/>
<sequence length="195" mass="23231">MSYDIENKYKILPRKSYEIIRNCPKCGCKTNYINTNNFRVNANGKALDVWLIYQCEKCRHTYNLTIYERVKMSCINKQEYDKFIRNDFNLAFEYGTRKEIFLRNNAVIDEDKIIYDILFKDELGKCVSDKEIIMIIDNPYELKIRVDKVLSEIINVSRNKVKDMIKKKVIRSKEYNNLEKSHVGKLMKIELSTIV</sequence>
<protein>
    <recommendedName>
        <fullName evidence="3">DUF1062 domain-containing protein</fullName>
    </recommendedName>
</protein>
<gene>
    <name evidence="1" type="ORF">AWN73_03410</name>
</gene>
<dbReference type="Pfam" id="PF06353">
    <property type="entry name" value="DUF1062"/>
    <property type="match status" value="1"/>
</dbReference>
<proteinExistence type="predicted"/>
<dbReference type="RefSeq" id="WP_043662150.1">
    <property type="nucleotide sequence ID" value="NZ_JSEG01000002.1"/>
</dbReference>
<evidence type="ECO:0008006" key="3">
    <source>
        <dbReference type="Google" id="ProtNLM"/>
    </source>
</evidence>
<dbReference type="Proteomes" id="UP000238081">
    <property type="component" value="Unassembled WGS sequence"/>
</dbReference>
<dbReference type="InterPro" id="IPR009412">
    <property type="entry name" value="DUF1062"/>
</dbReference>
<evidence type="ECO:0000313" key="1">
    <source>
        <dbReference type="EMBL" id="PPV13594.1"/>
    </source>
</evidence>
<evidence type="ECO:0000313" key="2">
    <source>
        <dbReference type="Proteomes" id="UP000238081"/>
    </source>
</evidence>
<name>A0A2S7F8G5_CLOBU</name>
<organism evidence="1 2">
    <name type="scientific">Clostridium butyricum</name>
    <dbReference type="NCBI Taxonomy" id="1492"/>
    <lineage>
        <taxon>Bacteria</taxon>
        <taxon>Bacillati</taxon>
        <taxon>Bacillota</taxon>
        <taxon>Clostridia</taxon>
        <taxon>Eubacteriales</taxon>
        <taxon>Clostridiaceae</taxon>
        <taxon>Clostridium</taxon>
    </lineage>
</organism>
<dbReference type="EMBL" id="LRDH01000118">
    <property type="protein sequence ID" value="PPV13594.1"/>
    <property type="molecule type" value="Genomic_DNA"/>
</dbReference>